<dbReference type="Pfam" id="PF01878">
    <property type="entry name" value="EVE"/>
    <property type="match status" value="1"/>
</dbReference>
<dbReference type="RefSeq" id="WP_194122343.1">
    <property type="nucleotide sequence ID" value="NZ_JACYGY010000001.1"/>
</dbReference>
<dbReference type="Proteomes" id="UP000634134">
    <property type="component" value="Unassembled WGS sequence"/>
</dbReference>
<evidence type="ECO:0000256" key="1">
    <source>
        <dbReference type="HAMAP-Rule" id="MF_00771"/>
    </source>
</evidence>
<reference evidence="4" key="1">
    <citation type="submission" date="2023-07" db="EMBL/GenBank/DDBJ databases">
        <title>Dyadobacter sp. nov 'subterranea' isolated from contaminted grondwater.</title>
        <authorList>
            <person name="Szabo I."/>
            <person name="Al-Omari J."/>
            <person name="Szerdahelyi S.G."/>
            <person name="Rado J."/>
        </authorList>
    </citation>
    <scope>NUCLEOTIDE SEQUENCE [LARGE SCALE GENOMIC DNA]</scope>
    <source>
        <strain evidence="4">UP-52</strain>
    </source>
</reference>
<dbReference type="EMBL" id="JACYGY010000001">
    <property type="protein sequence ID" value="MBE9464274.1"/>
    <property type="molecule type" value="Genomic_DNA"/>
</dbReference>
<dbReference type="Gene3D" id="3.10.590.10">
    <property type="entry name" value="ph1033 like domains"/>
    <property type="match status" value="1"/>
</dbReference>
<name>A0ABR9WGM0_9BACT</name>
<dbReference type="InterPro" id="IPR022996">
    <property type="entry name" value="UPF0310"/>
</dbReference>
<dbReference type="CDD" id="cd21132">
    <property type="entry name" value="EVE-like"/>
    <property type="match status" value="1"/>
</dbReference>
<dbReference type="HAMAP" id="MF_00771">
    <property type="entry name" value="UPF0310"/>
    <property type="match status" value="1"/>
</dbReference>
<keyword evidence="4" id="KW-1185">Reference proteome</keyword>
<evidence type="ECO:0000259" key="2">
    <source>
        <dbReference type="Pfam" id="PF01878"/>
    </source>
</evidence>
<dbReference type="NCBIfam" id="NF002616">
    <property type="entry name" value="PRK02268.1-2"/>
    <property type="match status" value="1"/>
</dbReference>
<feature type="domain" description="EVE" evidence="2">
    <location>
        <begin position="6"/>
        <end position="137"/>
    </location>
</feature>
<organism evidence="3 4">
    <name type="scientific">Dyadobacter subterraneus</name>
    <dbReference type="NCBI Taxonomy" id="2773304"/>
    <lineage>
        <taxon>Bacteria</taxon>
        <taxon>Pseudomonadati</taxon>
        <taxon>Bacteroidota</taxon>
        <taxon>Cytophagia</taxon>
        <taxon>Cytophagales</taxon>
        <taxon>Spirosomataceae</taxon>
        <taxon>Dyadobacter</taxon>
    </lineage>
</organism>
<comment type="caution">
    <text evidence="3">The sequence shown here is derived from an EMBL/GenBank/DDBJ whole genome shotgun (WGS) entry which is preliminary data.</text>
</comment>
<dbReference type="SUPFAM" id="SSF88697">
    <property type="entry name" value="PUA domain-like"/>
    <property type="match status" value="1"/>
</dbReference>
<proteinExistence type="inferred from homology"/>
<accession>A0ABR9WGM0</accession>
<sequence length="142" mass="16615">MADKPRYWITVASRDHILRGVKGGFMQAGHGKLAPLKRIKPDDWVIFYSPKETMDGDQKCQSFTAIGQALDEEIYQFKMSEDFAPYRRNVNFLKSHQVSILPLIESLDFIKNKKSWGFPFRTGFFEIEEDDFKKISKEMLKK</sequence>
<protein>
    <recommendedName>
        <fullName evidence="1">UPF0310 protein IEE83_20495</fullName>
    </recommendedName>
</protein>
<dbReference type="InterPro" id="IPR015947">
    <property type="entry name" value="PUA-like_sf"/>
</dbReference>
<dbReference type="InterPro" id="IPR002740">
    <property type="entry name" value="EVE_domain"/>
</dbReference>
<evidence type="ECO:0000313" key="4">
    <source>
        <dbReference type="Proteomes" id="UP000634134"/>
    </source>
</evidence>
<comment type="similarity">
    <text evidence="1">Belongs to the UPF0310 family.</text>
</comment>
<gene>
    <name evidence="3" type="ORF">IEE83_20495</name>
</gene>
<evidence type="ECO:0000313" key="3">
    <source>
        <dbReference type="EMBL" id="MBE9464274.1"/>
    </source>
</evidence>